<dbReference type="STRING" id="1526571.AT746_17850"/>
<dbReference type="Gene3D" id="1.10.3210.10">
    <property type="entry name" value="Hypothetical protein af1432"/>
    <property type="match status" value="1"/>
</dbReference>
<dbReference type="PANTHER" id="PTHR33525">
    <property type="match status" value="1"/>
</dbReference>
<name>A0A0U3B411_9ALTE</name>
<sequence>MPEQQSVLQQIEHRFTSLQIGVDMAKRATATGNDSPDNFLPEVEESGRQLLRVEKQAKRDKTLNQKHHQNFLDSLLEQLNRELEVRLEEKIQDTELLYSRILGVHENLPDVLDVMAVRASSIGRIEPLVATIPWLHTDLVKMINMPRYRRTDKKGKVIPVDSLRVALSFMGIENLKMVIPALAFRRWTPQITDPFPNIKTRLWEHSIGTALSCKKIAEMGEMDAGQAFTLGMLHDIGKIVLVRLYFRLFDEVQRDAIAEAHAEKMKEEHSALSELQPSGEFLREILTKHGLAISSRLIERMDLRRVFITPAMHEVADNKPLSEMSDLGKVLAQGAAYSKYRMLKTYRLINMEEAKAYLKLFRMPPGALAKLKVTDLKRLNLSFEE</sequence>
<feature type="domain" description="HDOD" evidence="1">
    <location>
        <begin position="101"/>
        <end position="317"/>
    </location>
</feature>
<dbReference type="Pfam" id="PF08668">
    <property type="entry name" value="HDOD"/>
    <property type="match status" value="1"/>
</dbReference>
<dbReference type="AlphaFoldDB" id="A0A0U3B411"/>
<keyword evidence="3" id="KW-1185">Reference proteome</keyword>
<reference evidence="2 3" key="1">
    <citation type="submission" date="2015-12" db="EMBL/GenBank/DDBJ databases">
        <title>Complete genome of Lacimicrobium alkaliphilum KCTC 32984.</title>
        <authorList>
            <person name="Kim S.-G."/>
            <person name="Lee Y.-J."/>
        </authorList>
    </citation>
    <scope>NUCLEOTIDE SEQUENCE [LARGE SCALE GENOMIC DNA]</scope>
    <source>
        <strain evidence="2 3">YelD216</strain>
    </source>
</reference>
<dbReference type="PROSITE" id="PS51833">
    <property type="entry name" value="HDOD"/>
    <property type="match status" value="1"/>
</dbReference>
<dbReference type="EMBL" id="CP013650">
    <property type="protein sequence ID" value="ALS99944.1"/>
    <property type="molecule type" value="Genomic_DNA"/>
</dbReference>
<gene>
    <name evidence="2" type="ORF">AT746_17850</name>
</gene>
<dbReference type="OrthoDB" id="6233174at2"/>
<evidence type="ECO:0000259" key="1">
    <source>
        <dbReference type="PROSITE" id="PS51833"/>
    </source>
</evidence>
<evidence type="ECO:0000313" key="3">
    <source>
        <dbReference type="Proteomes" id="UP000068447"/>
    </source>
</evidence>
<accession>A0A0U3B411</accession>
<dbReference type="InterPro" id="IPR013976">
    <property type="entry name" value="HDOD"/>
</dbReference>
<dbReference type="RefSeq" id="WP_062483229.1">
    <property type="nucleotide sequence ID" value="NZ_CP013650.1"/>
</dbReference>
<organism evidence="2 3">
    <name type="scientific">Lacimicrobium alkaliphilum</name>
    <dbReference type="NCBI Taxonomy" id="1526571"/>
    <lineage>
        <taxon>Bacteria</taxon>
        <taxon>Pseudomonadati</taxon>
        <taxon>Pseudomonadota</taxon>
        <taxon>Gammaproteobacteria</taxon>
        <taxon>Alteromonadales</taxon>
        <taxon>Alteromonadaceae</taxon>
        <taxon>Lacimicrobium</taxon>
    </lineage>
</organism>
<dbReference type="PANTHER" id="PTHR33525:SF3">
    <property type="entry name" value="RIBONUCLEASE Y"/>
    <property type="match status" value="1"/>
</dbReference>
<dbReference type="SUPFAM" id="SSF109604">
    <property type="entry name" value="HD-domain/PDEase-like"/>
    <property type="match status" value="1"/>
</dbReference>
<dbReference type="Proteomes" id="UP000068447">
    <property type="component" value="Chromosome"/>
</dbReference>
<evidence type="ECO:0000313" key="2">
    <source>
        <dbReference type="EMBL" id="ALS99944.1"/>
    </source>
</evidence>
<proteinExistence type="predicted"/>
<dbReference type="KEGG" id="lal:AT746_17850"/>
<dbReference type="InterPro" id="IPR052340">
    <property type="entry name" value="RNase_Y/CdgJ"/>
</dbReference>
<protein>
    <recommendedName>
        <fullName evidence="1">HDOD domain-containing protein</fullName>
    </recommendedName>
</protein>